<evidence type="ECO:0000256" key="10">
    <source>
        <dbReference type="ARBA" id="ARBA00022967"/>
    </source>
</evidence>
<dbReference type="PRINTS" id="PR01436">
    <property type="entry name" value="NADHDHGNASE2"/>
</dbReference>
<keyword evidence="8 18" id="KW-0812">Transmembrane</keyword>
<proteinExistence type="inferred from homology"/>
<dbReference type="GO" id="GO:0006120">
    <property type="term" value="P:mitochondrial electron transport, NADH to ubiquinone"/>
    <property type="evidence" value="ECO:0007669"/>
    <property type="project" value="InterPro"/>
</dbReference>
<keyword evidence="11 18" id="KW-0249">Electron transport</keyword>
<comment type="function">
    <text evidence="18">Core subunit of the mitochondrial membrane respiratory chain NADH dehydrogenase (Complex I) which catalyzes electron transfer from NADH through the respiratory chain, using ubiquinone as an electron acceptor. Essential for the catalytic activity and assembly of complex I.</text>
</comment>
<feature type="transmembrane region" description="Helical" evidence="18">
    <location>
        <begin position="140"/>
        <end position="160"/>
    </location>
</feature>
<evidence type="ECO:0000256" key="1">
    <source>
        <dbReference type="ARBA" id="ARBA00003257"/>
    </source>
</evidence>
<comment type="catalytic activity">
    <reaction evidence="17 18">
        <text>a ubiquinone + NADH + 5 H(+)(in) = a ubiquinol + NAD(+) + 4 H(+)(out)</text>
        <dbReference type="Rhea" id="RHEA:29091"/>
        <dbReference type="Rhea" id="RHEA-COMP:9565"/>
        <dbReference type="Rhea" id="RHEA-COMP:9566"/>
        <dbReference type="ChEBI" id="CHEBI:15378"/>
        <dbReference type="ChEBI" id="CHEBI:16389"/>
        <dbReference type="ChEBI" id="CHEBI:17976"/>
        <dbReference type="ChEBI" id="CHEBI:57540"/>
        <dbReference type="ChEBI" id="CHEBI:57945"/>
        <dbReference type="EC" id="7.1.1.2"/>
    </reaction>
</comment>
<evidence type="ECO:0000256" key="4">
    <source>
        <dbReference type="ARBA" id="ARBA00012944"/>
    </source>
</evidence>
<keyword evidence="10 18" id="KW-1278">Translocase</keyword>
<dbReference type="InterPro" id="IPR001750">
    <property type="entry name" value="ND/Mrp_TM"/>
</dbReference>
<geneLocation type="mitochondrion" evidence="20"/>
<evidence type="ECO:0000256" key="18">
    <source>
        <dbReference type="RuleBase" id="RU003403"/>
    </source>
</evidence>
<evidence type="ECO:0000256" key="12">
    <source>
        <dbReference type="ARBA" id="ARBA00022989"/>
    </source>
</evidence>
<dbReference type="InterPro" id="IPR003917">
    <property type="entry name" value="NADH_UbQ_OxRdtase_chain2"/>
</dbReference>
<comment type="function">
    <text evidence="1">Core subunit of the mitochondrial membrane respiratory chain NADH dehydrogenase (Complex I) that is believed to belong to the minimal assembly required for catalysis. Complex I functions in the transfer of electrons from NADH to the respiratory chain. The immediate electron acceptor for the enzyme is believed to be ubiquinone.</text>
</comment>
<feature type="transmembrane region" description="Helical" evidence="18">
    <location>
        <begin position="267"/>
        <end position="294"/>
    </location>
</feature>
<protein>
    <recommendedName>
        <fullName evidence="5 18">NADH-ubiquinone oxidoreductase chain 2</fullName>
        <ecNumber evidence="4 18">7.1.1.2</ecNumber>
    </recommendedName>
</protein>
<comment type="subcellular location">
    <subcellularLocation>
        <location evidence="2 18">Mitochondrion inner membrane</location>
        <topology evidence="2 18">Multi-pass membrane protein</topology>
    </subcellularLocation>
</comment>
<feature type="transmembrane region" description="Helical" evidence="18">
    <location>
        <begin position="227"/>
        <end position="247"/>
    </location>
</feature>
<evidence type="ECO:0000256" key="8">
    <source>
        <dbReference type="ARBA" id="ARBA00022692"/>
    </source>
</evidence>
<evidence type="ECO:0000256" key="3">
    <source>
        <dbReference type="ARBA" id="ARBA00007012"/>
    </source>
</evidence>
<feature type="domain" description="NADH:quinone oxidoreductase/Mrp antiporter transmembrane" evidence="19">
    <location>
        <begin position="82"/>
        <end position="277"/>
    </location>
</feature>
<evidence type="ECO:0000256" key="14">
    <source>
        <dbReference type="ARBA" id="ARBA00023075"/>
    </source>
</evidence>
<dbReference type="GO" id="GO:0005743">
    <property type="term" value="C:mitochondrial inner membrane"/>
    <property type="evidence" value="ECO:0007669"/>
    <property type="project" value="UniProtKB-SubCell"/>
</dbReference>
<keyword evidence="14 18" id="KW-0830">Ubiquinone</keyword>
<evidence type="ECO:0000256" key="7">
    <source>
        <dbReference type="ARBA" id="ARBA00022660"/>
    </source>
</evidence>
<evidence type="ECO:0000256" key="15">
    <source>
        <dbReference type="ARBA" id="ARBA00023128"/>
    </source>
</evidence>
<keyword evidence="16 18" id="KW-0472">Membrane</keyword>
<feature type="transmembrane region" description="Helical" evidence="18">
    <location>
        <begin position="167"/>
        <end position="185"/>
    </location>
</feature>
<dbReference type="EMBL" id="MF187612">
    <property type="protein sequence ID" value="ASN74428.1"/>
    <property type="molecule type" value="Genomic_DNA"/>
</dbReference>
<dbReference type="PANTHER" id="PTHR46552:SF1">
    <property type="entry name" value="NADH-UBIQUINONE OXIDOREDUCTASE CHAIN 2"/>
    <property type="match status" value="1"/>
</dbReference>
<evidence type="ECO:0000256" key="2">
    <source>
        <dbReference type="ARBA" id="ARBA00004448"/>
    </source>
</evidence>
<dbReference type="AlphaFoldDB" id="A0A221SE40"/>
<feature type="transmembrane region" description="Helical" evidence="18">
    <location>
        <begin position="86"/>
        <end position="105"/>
    </location>
</feature>
<feature type="transmembrane region" description="Helical" evidence="18">
    <location>
        <begin position="7"/>
        <end position="23"/>
    </location>
</feature>
<evidence type="ECO:0000256" key="16">
    <source>
        <dbReference type="ARBA" id="ARBA00023136"/>
    </source>
</evidence>
<evidence type="ECO:0000313" key="20">
    <source>
        <dbReference type="EMBL" id="ASN74428.1"/>
    </source>
</evidence>
<keyword evidence="15 18" id="KW-0496">Mitochondrion</keyword>
<keyword evidence="9 18" id="KW-0999">Mitochondrion inner membrane</keyword>
<dbReference type="InterPro" id="IPR050175">
    <property type="entry name" value="Complex_I_Subunit_2"/>
</dbReference>
<evidence type="ECO:0000256" key="17">
    <source>
        <dbReference type="ARBA" id="ARBA00049551"/>
    </source>
</evidence>
<evidence type="ECO:0000256" key="13">
    <source>
        <dbReference type="ARBA" id="ARBA00023027"/>
    </source>
</evidence>
<evidence type="ECO:0000259" key="19">
    <source>
        <dbReference type="Pfam" id="PF00361"/>
    </source>
</evidence>
<name>A0A221SE40_9CRUS</name>
<dbReference type="EC" id="7.1.1.2" evidence="4 18"/>
<dbReference type="Pfam" id="PF00361">
    <property type="entry name" value="Proton_antipo_M"/>
    <property type="match status" value="1"/>
</dbReference>
<accession>A0A221SE40</accession>
<evidence type="ECO:0000256" key="5">
    <source>
        <dbReference type="ARBA" id="ARBA00021008"/>
    </source>
</evidence>
<keyword evidence="13 18" id="KW-0520">NAD</keyword>
<keyword evidence="7 18" id="KW-0679">Respiratory chain</keyword>
<evidence type="ECO:0000256" key="6">
    <source>
        <dbReference type="ARBA" id="ARBA00022448"/>
    </source>
</evidence>
<feature type="transmembrane region" description="Helical" evidence="18">
    <location>
        <begin position="59"/>
        <end position="80"/>
    </location>
</feature>
<gene>
    <name evidence="20" type="primary">nad2</name>
</gene>
<feature type="transmembrane region" description="Helical" evidence="18">
    <location>
        <begin position="306"/>
        <end position="330"/>
    </location>
</feature>
<organism evidence="20">
    <name type="scientific">Trachelipus rathkii</name>
    <dbReference type="NCBI Taxonomy" id="1720764"/>
    <lineage>
        <taxon>Eukaryota</taxon>
        <taxon>Metazoa</taxon>
        <taxon>Ecdysozoa</taxon>
        <taxon>Arthropoda</taxon>
        <taxon>Crustacea</taxon>
        <taxon>Multicrustacea</taxon>
        <taxon>Malacostraca</taxon>
        <taxon>Eumalacostraca</taxon>
        <taxon>Peracarida</taxon>
        <taxon>Isopoda</taxon>
        <taxon>Oniscidea</taxon>
        <taxon>Crinocheta</taxon>
        <taxon>Trachelipodidae</taxon>
        <taxon>Trachelipus</taxon>
    </lineage>
</organism>
<sequence>MMLSTPFSFFFVAGMLVGIWITIYSSSWVGVWMGLEMNLMCFIPFLVKGKTGGMACIFYFLAQATGSLLLLISGLDIWSYDLTLKLYMSVGLLLKAGVAPFHFWYPVVASQIKWSEFVVLSTLQKIAPLSLLYHCDLFMLGQFMYLTIIMSGVVGALGGLNELKVRGVLIYSSINHMGWVMMPLINHSMSWAVYFSMYCMMLTSVVVLVYFYSIYNLTQLYSPETPFWHGFVFGVGLFSLGGVPPFLGFFVKCWLLYLVGPFMDPFALMVLIFMSSITLFYYITLGIPHLIFVWENPLIQQRFIDLMVVSFVLFTSILGLWIMPAFVIWFM</sequence>
<keyword evidence="12 18" id="KW-1133">Transmembrane helix</keyword>
<keyword evidence="6" id="KW-0813">Transport</keyword>
<evidence type="ECO:0000256" key="9">
    <source>
        <dbReference type="ARBA" id="ARBA00022792"/>
    </source>
</evidence>
<comment type="similarity">
    <text evidence="3 18">Belongs to the complex I subunit 2 family.</text>
</comment>
<evidence type="ECO:0000256" key="11">
    <source>
        <dbReference type="ARBA" id="ARBA00022982"/>
    </source>
</evidence>
<reference evidence="20" key="1">
    <citation type="journal article" date="2017" name="Genetics">
        <title>Untangling Heteroplasmy, Structure, and Evolution of an Atypical Mitochondrial Genome by PacBio Sequencing.</title>
        <authorList>
            <person name="Peccoud J."/>
            <person name="Chebbi M.A."/>
            <person name="Cormier A."/>
            <person name="Moumen B."/>
            <person name="Gilbert C."/>
            <person name="Marcade I."/>
            <person name="Chandler C."/>
            <person name="Cordaux R."/>
        </authorList>
    </citation>
    <scope>NUCLEOTIDE SEQUENCE</scope>
</reference>
<feature type="transmembrane region" description="Helical" evidence="18">
    <location>
        <begin position="191"/>
        <end position="215"/>
    </location>
</feature>
<dbReference type="PANTHER" id="PTHR46552">
    <property type="entry name" value="NADH-UBIQUINONE OXIDOREDUCTASE CHAIN 2"/>
    <property type="match status" value="1"/>
</dbReference>
<dbReference type="GO" id="GO:0008137">
    <property type="term" value="F:NADH dehydrogenase (ubiquinone) activity"/>
    <property type="evidence" value="ECO:0007669"/>
    <property type="project" value="UniProtKB-EC"/>
</dbReference>